<evidence type="ECO:0000256" key="2">
    <source>
        <dbReference type="ARBA" id="ARBA00007639"/>
    </source>
</evidence>
<dbReference type="PANTHER" id="PTHR46847:SF1">
    <property type="entry name" value="D-ALLOSE-BINDING PERIPLASMIC PROTEIN-RELATED"/>
    <property type="match status" value="1"/>
</dbReference>
<dbReference type="PATRIC" id="fig|362837.3.peg.916"/>
<dbReference type="InterPro" id="IPR028082">
    <property type="entry name" value="Peripla_BP_I"/>
</dbReference>
<dbReference type="InterPro" id="IPR025997">
    <property type="entry name" value="SBP_2_dom"/>
</dbReference>
<dbReference type="Proteomes" id="UP000063919">
    <property type="component" value="Chromosome"/>
</dbReference>
<reference evidence="6 7" key="1">
    <citation type="journal article" date="2015" name="Genome Announc.">
        <title>Complete Genome Sequence of Spiroplasma cantharicola CC-1T (DSM 21588), a Bacterium Isolated from Soldier Beetle (Cantharis carolinus).</title>
        <authorList>
            <person name="Lo W.S."/>
            <person name="Liu P.Y."/>
            <person name="Kuo C.H."/>
        </authorList>
    </citation>
    <scope>NUCLEOTIDE SEQUENCE [LARGE SCALE GENOMIC DNA]</scope>
    <source>
        <strain evidence="6 7">CC-1</strain>
    </source>
</reference>
<dbReference type="GO" id="GO:0030313">
    <property type="term" value="C:cell envelope"/>
    <property type="evidence" value="ECO:0007669"/>
    <property type="project" value="UniProtKB-SubCell"/>
</dbReference>
<evidence type="ECO:0000313" key="6">
    <source>
        <dbReference type="EMBL" id="ALD66806.1"/>
    </source>
</evidence>
<dbReference type="RefSeq" id="WP_053946554.1">
    <property type="nucleotide sequence ID" value="NZ_CP012622.1"/>
</dbReference>
<organism evidence="6 7">
    <name type="scientific">Spiroplasma cantharicola</name>
    <dbReference type="NCBI Taxonomy" id="362837"/>
    <lineage>
        <taxon>Bacteria</taxon>
        <taxon>Bacillati</taxon>
        <taxon>Mycoplasmatota</taxon>
        <taxon>Mollicutes</taxon>
        <taxon>Entomoplasmatales</taxon>
        <taxon>Spiroplasmataceae</taxon>
        <taxon>Spiroplasma</taxon>
    </lineage>
</organism>
<sequence>MKKLLAIFGSTFLISSSALTVVACGDSKGVIQLIIPEDPNAFWQDLLDTANKYVSSNDKYKNKYKVKWTSSQQDSNKELTNTKNAVDAGALGVIMGQNNPTQREAAKYVVQNNIPLVAVNIPFANDLKEGEKPNFQVYQDAEEASSKMGKEIFSLLTKNGVVPTENDKLKVFEIWGDPSTPTAQGRHKGFAETKSYDYSWFKGDNTPPINGEGVNGMYLETTANKLVSDNIAEITKKADIIYAHSDSMARGALAALNKSEEGKKWLTPEYDEKTGEITKLGGVIVGYDYDSISVTQIANWKEKPTENIFATIHMSSSDLATKSMAKVIEEIENSNLNKEKNIMEKIDVNVIIPDYFKK</sequence>
<feature type="domain" description="Periplasmic binding protein" evidence="5">
    <location>
        <begin position="33"/>
        <end position="304"/>
    </location>
</feature>
<comment type="similarity">
    <text evidence="2">Belongs to the bacterial solute-binding protein 2 family.</text>
</comment>
<evidence type="ECO:0000259" key="5">
    <source>
        <dbReference type="Pfam" id="PF13407"/>
    </source>
</evidence>
<keyword evidence="3 4" id="KW-0732">Signal</keyword>
<protein>
    <submittedName>
        <fullName evidence="6">Ribose ABC transporter substrate-binding protein</fullName>
    </submittedName>
</protein>
<keyword evidence="7" id="KW-1185">Reference proteome</keyword>
<dbReference type="Pfam" id="PF13407">
    <property type="entry name" value="Peripla_BP_4"/>
    <property type="match status" value="1"/>
</dbReference>
<evidence type="ECO:0000256" key="1">
    <source>
        <dbReference type="ARBA" id="ARBA00004196"/>
    </source>
</evidence>
<evidence type="ECO:0000256" key="4">
    <source>
        <dbReference type="SAM" id="SignalP"/>
    </source>
</evidence>
<dbReference type="KEGG" id="scj:SCANT_v1c09000"/>
<gene>
    <name evidence="6" type="primary">rbsB</name>
    <name evidence="6" type="ORF">SCANT_v1c09000</name>
</gene>
<evidence type="ECO:0000256" key="3">
    <source>
        <dbReference type="ARBA" id="ARBA00022729"/>
    </source>
</evidence>
<dbReference type="Gene3D" id="3.40.50.2300">
    <property type="match status" value="2"/>
</dbReference>
<feature type="chain" id="PRO_5005804406" evidence="4">
    <location>
        <begin position="21"/>
        <end position="358"/>
    </location>
</feature>
<dbReference type="GO" id="GO:0030246">
    <property type="term" value="F:carbohydrate binding"/>
    <property type="evidence" value="ECO:0007669"/>
    <property type="project" value="UniProtKB-ARBA"/>
</dbReference>
<dbReference type="STRING" id="362837.SCANT_v1c09000"/>
<dbReference type="NCBIfam" id="NF038029">
    <property type="entry name" value="LP_plasma"/>
    <property type="match status" value="1"/>
</dbReference>
<dbReference type="EMBL" id="CP012622">
    <property type="protein sequence ID" value="ALD66806.1"/>
    <property type="molecule type" value="Genomic_DNA"/>
</dbReference>
<dbReference type="InterPro" id="IPR054816">
    <property type="entry name" value="Lipoprotein_mollicutes-type_CS"/>
</dbReference>
<dbReference type="PANTHER" id="PTHR46847">
    <property type="entry name" value="D-ALLOSE-BINDING PERIPLASMIC PROTEIN-RELATED"/>
    <property type="match status" value="1"/>
</dbReference>
<dbReference type="PROSITE" id="PS51257">
    <property type="entry name" value="PROKAR_LIPOPROTEIN"/>
    <property type="match status" value="1"/>
</dbReference>
<evidence type="ECO:0000313" key="7">
    <source>
        <dbReference type="Proteomes" id="UP000063919"/>
    </source>
</evidence>
<accession>A0A0M5KEI3</accession>
<dbReference type="SUPFAM" id="SSF53822">
    <property type="entry name" value="Periplasmic binding protein-like I"/>
    <property type="match status" value="1"/>
</dbReference>
<comment type="subcellular location">
    <subcellularLocation>
        <location evidence="1">Cell envelope</location>
    </subcellularLocation>
</comment>
<dbReference type="AlphaFoldDB" id="A0A0M5KEI3"/>
<name>A0A0M5KEI3_9MOLU</name>
<feature type="signal peptide" evidence="4">
    <location>
        <begin position="1"/>
        <end position="20"/>
    </location>
</feature>
<proteinExistence type="inferred from homology"/>
<dbReference type="OrthoDB" id="9797097at2"/>